<sequence>MASSKVYNVGIVGWGLAAHVFHIPYITQIPQLNLVGGVTSRANAVKAPLKHYSTAKDLFADPTVDVVVIGTPPNSHFDYVTQALNAGKHVLCEKPFVPTSAEAENLGALAKEKGKVLCVYQNRRWDSDFLTVKKLIADGTLGRVYEFETHFDRYRPKASESPWKNDLSWDDGGGPLFDIGTHLIDQAVTIFGKPDEVYGRFACQRGDGTGEIDSITAMLSYGKGMDVIVKAGAVSCEKHQPRFWIRGTKGSFRKGGMDPQEDQLKAGTGDRKEDVWQREDFGVEPKENAGTLCVAGKGDEITEKVYPTVKPETYTAIYKELVKAIASGREDDIPVPASQAALVLRIIEGLRKSAASGGKVTI</sequence>
<dbReference type="Pfam" id="PF22725">
    <property type="entry name" value="GFO_IDH_MocA_C3"/>
    <property type="match status" value="1"/>
</dbReference>
<dbReference type="PANTHER" id="PTHR43708">
    <property type="entry name" value="CONSERVED EXPRESSED OXIDOREDUCTASE (EUROFUNG)"/>
    <property type="match status" value="1"/>
</dbReference>
<dbReference type="Gene3D" id="3.40.50.720">
    <property type="entry name" value="NAD(P)-binding Rossmann-like Domain"/>
    <property type="match status" value="1"/>
</dbReference>
<name>A0AAD5RI59_9PEZI</name>
<dbReference type="InterPro" id="IPR055170">
    <property type="entry name" value="GFO_IDH_MocA-like_dom"/>
</dbReference>
<comment type="similarity">
    <text evidence="1">Belongs to the Gfo/Idh/MocA family.</text>
</comment>
<dbReference type="PANTHER" id="PTHR43708:SF5">
    <property type="entry name" value="CONSERVED EXPRESSED OXIDOREDUCTASE (EUROFUNG)-RELATED"/>
    <property type="match status" value="1"/>
</dbReference>
<feature type="domain" description="Gfo/Idh/MocA-like oxidoreductase N-terminal" evidence="4">
    <location>
        <begin position="8"/>
        <end position="120"/>
    </location>
</feature>
<comment type="caution">
    <text evidence="6">The sequence shown here is derived from an EMBL/GenBank/DDBJ whole genome shotgun (WGS) entry which is preliminary data.</text>
</comment>
<evidence type="ECO:0000256" key="3">
    <source>
        <dbReference type="SAM" id="MobiDB-lite"/>
    </source>
</evidence>
<keyword evidence="2" id="KW-0560">Oxidoreductase</keyword>
<feature type="compositionally biased region" description="Basic and acidic residues" evidence="3">
    <location>
        <begin position="262"/>
        <end position="271"/>
    </location>
</feature>
<dbReference type="Proteomes" id="UP001201980">
    <property type="component" value="Unassembled WGS sequence"/>
</dbReference>
<dbReference type="Gene3D" id="3.30.360.10">
    <property type="entry name" value="Dihydrodipicolinate Reductase, domain 2"/>
    <property type="match status" value="1"/>
</dbReference>
<accession>A0AAD5RI59</accession>
<dbReference type="AlphaFoldDB" id="A0AAD5RI59"/>
<protein>
    <submittedName>
        <fullName evidence="6">Nad binding rossmann fold-containing protein</fullName>
    </submittedName>
</protein>
<dbReference type="Pfam" id="PF01408">
    <property type="entry name" value="GFO_IDH_MocA"/>
    <property type="match status" value="1"/>
</dbReference>
<dbReference type="InterPro" id="IPR000683">
    <property type="entry name" value="Gfo/Idh/MocA-like_OxRdtase_N"/>
</dbReference>
<evidence type="ECO:0000256" key="1">
    <source>
        <dbReference type="ARBA" id="ARBA00010928"/>
    </source>
</evidence>
<dbReference type="GO" id="GO:0016491">
    <property type="term" value="F:oxidoreductase activity"/>
    <property type="evidence" value="ECO:0007669"/>
    <property type="project" value="UniProtKB-KW"/>
</dbReference>
<dbReference type="GO" id="GO:0000166">
    <property type="term" value="F:nucleotide binding"/>
    <property type="evidence" value="ECO:0007669"/>
    <property type="project" value="InterPro"/>
</dbReference>
<gene>
    <name evidence="6" type="ORF">MKZ38_007895</name>
</gene>
<organism evidence="6 7">
    <name type="scientific">Zalerion maritima</name>
    <dbReference type="NCBI Taxonomy" id="339359"/>
    <lineage>
        <taxon>Eukaryota</taxon>
        <taxon>Fungi</taxon>
        <taxon>Dikarya</taxon>
        <taxon>Ascomycota</taxon>
        <taxon>Pezizomycotina</taxon>
        <taxon>Sordariomycetes</taxon>
        <taxon>Lulworthiomycetidae</taxon>
        <taxon>Lulworthiales</taxon>
        <taxon>Lulworthiaceae</taxon>
        <taxon>Zalerion</taxon>
    </lineage>
</organism>
<dbReference type="EMBL" id="JAKWBI020000521">
    <property type="protein sequence ID" value="KAJ2894168.1"/>
    <property type="molecule type" value="Genomic_DNA"/>
</dbReference>
<evidence type="ECO:0000259" key="5">
    <source>
        <dbReference type="Pfam" id="PF22725"/>
    </source>
</evidence>
<keyword evidence="7" id="KW-1185">Reference proteome</keyword>
<dbReference type="InterPro" id="IPR051317">
    <property type="entry name" value="Gfo/Idh/MocA_oxidoreduct"/>
</dbReference>
<evidence type="ECO:0000313" key="7">
    <source>
        <dbReference type="Proteomes" id="UP001201980"/>
    </source>
</evidence>
<evidence type="ECO:0000256" key="2">
    <source>
        <dbReference type="ARBA" id="ARBA00023002"/>
    </source>
</evidence>
<dbReference type="InterPro" id="IPR036291">
    <property type="entry name" value="NAD(P)-bd_dom_sf"/>
</dbReference>
<dbReference type="SUPFAM" id="SSF51735">
    <property type="entry name" value="NAD(P)-binding Rossmann-fold domains"/>
    <property type="match status" value="1"/>
</dbReference>
<proteinExistence type="inferred from homology"/>
<evidence type="ECO:0000259" key="4">
    <source>
        <dbReference type="Pfam" id="PF01408"/>
    </source>
</evidence>
<feature type="domain" description="GFO/IDH/MocA-like oxidoreductase" evidence="5">
    <location>
        <begin position="129"/>
        <end position="253"/>
    </location>
</feature>
<reference evidence="6" key="1">
    <citation type="submission" date="2022-07" db="EMBL/GenBank/DDBJ databases">
        <title>Draft genome sequence of Zalerion maritima ATCC 34329, a (micro)plastics degrading marine fungus.</title>
        <authorList>
            <person name="Paco A."/>
            <person name="Goncalves M.F.M."/>
            <person name="Rocha-Santos T.A.P."/>
            <person name="Alves A."/>
        </authorList>
    </citation>
    <scope>NUCLEOTIDE SEQUENCE</scope>
    <source>
        <strain evidence="6">ATCC 34329</strain>
    </source>
</reference>
<feature type="region of interest" description="Disordered" evidence="3">
    <location>
        <begin position="249"/>
        <end position="271"/>
    </location>
</feature>
<evidence type="ECO:0000313" key="6">
    <source>
        <dbReference type="EMBL" id="KAJ2894168.1"/>
    </source>
</evidence>